<evidence type="ECO:0000256" key="1">
    <source>
        <dbReference type="ARBA" id="ARBA00022737"/>
    </source>
</evidence>
<dbReference type="OrthoDB" id="1926212at2759"/>
<dbReference type="Pfam" id="PF13181">
    <property type="entry name" value="TPR_8"/>
    <property type="match status" value="1"/>
</dbReference>
<evidence type="ECO:0000313" key="5">
    <source>
        <dbReference type="Proteomes" id="UP000673691"/>
    </source>
</evidence>
<proteinExistence type="predicted"/>
<dbReference type="AlphaFoldDB" id="A0A8H8DGV4"/>
<dbReference type="InterPro" id="IPR050498">
    <property type="entry name" value="Ycf3"/>
</dbReference>
<dbReference type="SMART" id="SM00028">
    <property type="entry name" value="TPR"/>
    <property type="match status" value="2"/>
</dbReference>
<name>A0A8H8DGV4_9FUNG</name>
<dbReference type="Gene3D" id="1.25.40.10">
    <property type="entry name" value="Tetratricopeptide repeat domain"/>
    <property type="match status" value="1"/>
</dbReference>
<evidence type="ECO:0000256" key="2">
    <source>
        <dbReference type="ARBA" id="ARBA00022803"/>
    </source>
</evidence>
<evidence type="ECO:0000256" key="3">
    <source>
        <dbReference type="PROSITE-ProRule" id="PRU00339"/>
    </source>
</evidence>
<comment type="caution">
    <text evidence="4">The sequence shown here is derived from an EMBL/GenBank/DDBJ whole genome shotgun (WGS) entry which is preliminary data.</text>
</comment>
<sequence>LPEQLSVLLVPRTAPVETEVWKTGSFPLTPAPEAACWARRKSDAELLDKTVSRMRQALLDFHAAFELNAAIAQTFFQRALVLSFQRKYAQVIDEFTELSKRQFITDASLYVLIAKAKMKCSDNQGGLVDLDHALRISPDNHQVYLQRGLCYMNLKDYAAAQTEFSKCLDLHPRFAKVCVAVFFSFKRALSWFAVFFFC</sequence>
<keyword evidence="2 3" id="KW-0802">TPR repeat</keyword>
<evidence type="ECO:0000313" key="4">
    <source>
        <dbReference type="EMBL" id="KAG5457432.1"/>
    </source>
</evidence>
<keyword evidence="1" id="KW-0677">Repeat</keyword>
<feature type="non-terminal residue" evidence="4">
    <location>
        <position position="1"/>
    </location>
</feature>
<dbReference type="PANTHER" id="PTHR44858">
    <property type="entry name" value="TETRATRICOPEPTIDE REPEAT PROTEIN 6"/>
    <property type="match status" value="1"/>
</dbReference>
<dbReference type="PANTHER" id="PTHR44858:SF1">
    <property type="entry name" value="UDP-N-ACETYLGLUCOSAMINE--PEPTIDE N-ACETYLGLUCOSAMINYLTRANSFERASE SPINDLY-RELATED"/>
    <property type="match status" value="1"/>
</dbReference>
<dbReference type="InterPro" id="IPR019734">
    <property type="entry name" value="TPR_rpt"/>
</dbReference>
<reference evidence="4 5" key="1">
    <citation type="journal article" name="Sci. Rep.">
        <title>Genome-scale phylogenetic analyses confirm Olpidium as the closest living zoosporic fungus to the non-flagellated, terrestrial fungi.</title>
        <authorList>
            <person name="Chang Y."/>
            <person name="Rochon D."/>
            <person name="Sekimoto S."/>
            <person name="Wang Y."/>
            <person name="Chovatia M."/>
            <person name="Sandor L."/>
            <person name="Salamov A."/>
            <person name="Grigoriev I.V."/>
            <person name="Stajich J.E."/>
            <person name="Spatafora J.W."/>
        </authorList>
    </citation>
    <scope>NUCLEOTIDE SEQUENCE [LARGE SCALE GENOMIC DNA]</scope>
    <source>
        <strain evidence="4">S191</strain>
    </source>
</reference>
<accession>A0A8H8DGV4</accession>
<protein>
    <submittedName>
        <fullName evidence="4">Uncharacterized protein</fullName>
    </submittedName>
</protein>
<feature type="repeat" description="TPR" evidence="3">
    <location>
        <begin position="141"/>
        <end position="174"/>
    </location>
</feature>
<organism evidence="4 5">
    <name type="scientific">Olpidium bornovanus</name>
    <dbReference type="NCBI Taxonomy" id="278681"/>
    <lineage>
        <taxon>Eukaryota</taxon>
        <taxon>Fungi</taxon>
        <taxon>Fungi incertae sedis</taxon>
        <taxon>Olpidiomycota</taxon>
        <taxon>Olpidiomycotina</taxon>
        <taxon>Olpidiomycetes</taxon>
        <taxon>Olpidiales</taxon>
        <taxon>Olpidiaceae</taxon>
        <taxon>Olpidium</taxon>
    </lineage>
</organism>
<dbReference type="PROSITE" id="PS50005">
    <property type="entry name" value="TPR"/>
    <property type="match status" value="1"/>
</dbReference>
<dbReference type="EMBL" id="JAEFCI010010093">
    <property type="protein sequence ID" value="KAG5457432.1"/>
    <property type="molecule type" value="Genomic_DNA"/>
</dbReference>
<dbReference type="Proteomes" id="UP000673691">
    <property type="component" value="Unassembled WGS sequence"/>
</dbReference>
<dbReference type="InterPro" id="IPR011990">
    <property type="entry name" value="TPR-like_helical_dom_sf"/>
</dbReference>
<keyword evidence="5" id="KW-1185">Reference proteome</keyword>
<dbReference type="SUPFAM" id="SSF48452">
    <property type="entry name" value="TPR-like"/>
    <property type="match status" value="1"/>
</dbReference>
<gene>
    <name evidence="4" type="ORF">BJ554DRAFT_2558</name>
</gene>